<dbReference type="STRING" id="589924.Ferp_2401"/>
<sequence>MLPGIVVKPLKRFADERGFFTEIMRKDWSDIFKDEIVQANLSITYPGIVRAWHKHERGQVDYFVCIKGAIKICVYDEKTQELAEIISTGDNPQVVRVPGHYWHGFKAIGVEPAMLVYFVSRLYDYENPDEVRRPWNDPTVVPKIINGRTDDPRCNKPWDWFYPPYK</sequence>
<dbReference type="InterPro" id="IPR000888">
    <property type="entry name" value="RmlC-like"/>
</dbReference>
<feature type="domain" description="Capsular polysaccharide assembling protein CapF C-terminal" evidence="2">
    <location>
        <begin position="14"/>
        <end position="130"/>
    </location>
</feature>
<protein>
    <submittedName>
        <fullName evidence="3">dTDP-4-dehydrorhamnose 3,5-epimerase and related enzyme</fullName>
    </submittedName>
</protein>
<dbReference type="Gene3D" id="2.60.120.10">
    <property type="entry name" value="Jelly Rolls"/>
    <property type="match status" value="1"/>
</dbReference>
<name>D3S223_FERPA</name>
<dbReference type="OrthoDB" id="49399at2157"/>
<dbReference type="GO" id="GO:0005829">
    <property type="term" value="C:cytosol"/>
    <property type="evidence" value="ECO:0007669"/>
    <property type="project" value="TreeGrafter"/>
</dbReference>
<evidence type="ECO:0000256" key="1">
    <source>
        <dbReference type="PIRSR" id="PIRSR600888-3"/>
    </source>
</evidence>
<dbReference type="Proteomes" id="UP000002613">
    <property type="component" value="Chromosome"/>
</dbReference>
<dbReference type="Pfam" id="PF14667">
    <property type="entry name" value="Polysacc_synt_C"/>
    <property type="match status" value="1"/>
</dbReference>
<organism evidence="3 4">
    <name type="scientific">Ferroglobus placidus (strain DSM 10642 / AEDII12DO)</name>
    <dbReference type="NCBI Taxonomy" id="589924"/>
    <lineage>
        <taxon>Archaea</taxon>
        <taxon>Methanobacteriati</taxon>
        <taxon>Methanobacteriota</taxon>
        <taxon>Archaeoglobi</taxon>
        <taxon>Archaeoglobales</taxon>
        <taxon>Archaeoglobaceae</taxon>
        <taxon>Ferroglobus</taxon>
    </lineage>
</organism>
<reference evidence="4" key="1">
    <citation type="submission" date="2010-02" db="EMBL/GenBank/DDBJ databases">
        <title>Complete sequence of Ferroglobus placidus DSM 10642.</title>
        <authorList>
            <consortium name="US DOE Joint Genome Institute"/>
            <person name="Lucas S."/>
            <person name="Copeland A."/>
            <person name="Lapidus A."/>
            <person name="Cheng J.-F."/>
            <person name="Bruce D."/>
            <person name="Goodwin L."/>
            <person name="Pitluck S."/>
            <person name="Saunders E."/>
            <person name="Brettin T."/>
            <person name="Detter J.C."/>
            <person name="Han C."/>
            <person name="Tapia R."/>
            <person name="Larimer F."/>
            <person name="Land M."/>
            <person name="Hauser L."/>
            <person name="Kyrpides N."/>
            <person name="Ivanova N."/>
            <person name="Holmes D."/>
            <person name="Lovley D."/>
            <person name="Kyrpides N."/>
            <person name="Anderson I.J."/>
            <person name="Woyke T."/>
        </authorList>
    </citation>
    <scope>NUCLEOTIDE SEQUENCE [LARGE SCALE GENOMIC DNA]</scope>
    <source>
        <strain evidence="4">DSM 10642 / AEDII12DO</strain>
    </source>
</reference>
<accession>D3S223</accession>
<dbReference type="GO" id="GO:0008830">
    <property type="term" value="F:dTDP-4-dehydrorhamnose 3,5-epimerase activity"/>
    <property type="evidence" value="ECO:0007669"/>
    <property type="project" value="InterPro"/>
</dbReference>
<feature type="site" description="Participates in a stacking interaction with the thymidine ring of dTDP-4-oxo-6-deoxyglucose" evidence="1">
    <location>
        <position position="123"/>
    </location>
</feature>
<dbReference type="eggNOG" id="arCOG04188">
    <property type="taxonomic scope" value="Archaea"/>
</dbReference>
<dbReference type="GeneID" id="8779942"/>
<proteinExistence type="predicted"/>
<dbReference type="SUPFAM" id="SSF51182">
    <property type="entry name" value="RmlC-like cupins"/>
    <property type="match status" value="1"/>
</dbReference>
<dbReference type="EMBL" id="CP001899">
    <property type="protein sequence ID" value="ADC66514.1"/>
    <property type="molecule type" value="Genomic_DNA"/>
</dbReference>
<dbReference type="KEGG" id="fpl:Ferp_2401"/>
<gene>
    <name evidence="3" type="ordered locus">Ferp_2401</name>
</gene>
<dbReference type="GO" id="GO:0000271">
    <property type="term" value="P:polysaccharide biosynthetic process"/>
    <property type="evidence" value="ECO:0007669"/>
    <property type="project" value="TreeGrafter"/>
</dbReference>
<evidence type="ECO:0000313" key="4">
    <source>
        <dbReference type="Proteomes" id="UP000002613"/>
    </source>
</evidence>
<keyword evidence="4" id="KW-1185">Reference proteome</keyword>
<dbReference type="PaxDb" id="589924-Ferp_2401"/>
<dbReference type="RefSeq" id="WP_012966849.1">
    <property type="nucleotide sequence ID" value="NC_013849.1"/>
</dbReference>
<dbReference type="InterPro" id="IPR011051">
    <property type="entry name" value="RmlC_Cupin_sf"/>
</dbReference>
<dbReference type="InterPro" id="IPR029303">
    <property type="entry name" value="CapF_C"/>
</dbReference>
<dbReference type="HOGENOM" id="CLU_090940_3_0_2"/>
<dbReference type="InterPro" id="IPR014710">
    <property type="entry name" value="RmlC-like_jellyroll"/>
</dbReference>
<evidence type="ECO:0000313" key="3">
    <source>
        <dbReference type="EMBL" id="ADC66514.1"/>
    </source>
</evidence>
<dbReference type="AlphaFoldDB" id="D3S223"/>
<dbReference type="PANTHER" id="PTHR21047">
    <property type="entry name" value="DTDP-6-DEOXY-D-GLUCOSE-3,5 EPIMERASE"/>
    <property type="match status" value="1"/>
</dbReference>
<dbReference type="PANTHER" id="PTHR21047:SF2">
    <property type="entry name" value="THYMIDINE DIPHOSPHO-4-KETO-RHAMNOSE 3,5-EPIMERASE"/>
    <property type="match status" value="1"/>
</dbReference>
<reference evidence="3 4" key="2">
    <citation type="journal article" date="2011" name="Stand. Genomic Sci.">
        <title>Complete genome sequence of Ferroglobus placidus AEDII12DO.</title>
        <authorList>
            <person name="Anderson I."/>
            <person name="Risso C."/>
            <person name="Holmes D."/>
            <person name="Lucas S."/>
            <person name="Copeland A."/>
            <person name="Lapidus A."/>
            <person name="Cheng J.F."/>
            <person name="Bruce D."/>
            <person name="Goodwin L."/>
            <person name="Pitluck S."/>
            <person name="Saunders E."/>
            <person name="Brettin T."/>
            <person name="Detter J.C."/>
            <person name="Han C."/>
            <person name="Tapia R."/>
            <person name="Larimer F."/>
            <person name="Land M."/>
            <person name="Hauser L."/>
            <person name="Woyke T."/>
            <person name="Lovley D."/>
            <person name="Kyrpides N."/>
            <person name="Ivanova N."/>
        </authorList>
    </citation>
    <scope>NUCLEOTIDE SEQUENCE [LARGE SCALE GENOMIC DNA]</scope>
    <source>
        <strain evidence="4">DSM 10642 / AEDII12DO</strain>
    </source>
</reference>
<evidence type="ECO:0000259" key="2">
    <source>
        <dbReference type="Pfam" id="PF14667"/>
    </source>
</evidence>